<dbReference type="EMBL" id="FO082052">
    <property type="protein sequence ID" value="CCE81067.1"/>
    <property type="molecule type" value="Genomic_DNA"/>
</dbReference>
<protein>
    <submittedName>
        <fullName evidence="3">Piso0_003415 protein</fullName>
    </submittedName>
</protein>
<evidence type="ECO:0000256" key="1">
    <source>
        <dbReference type="SAM" id="MobiDB-lite"/>
    </source>
</evidence>
<dbReference type="AlphaFoldDB" id="G8YI15"/>
<name>G8YI15_PICSO</name>
<evidence type="ECO:0000313" key="4">
    <source>
        <dbReference type="Proteomes" id="UP000005222"/>
    </source>
</evidence>
<feature type="region of interest" description="Disordered" evidence="1">
    <location>
        <begin position="347"/>
        <end position="385"/>
    </location>
</feature>
<feature type="region of interest" description="Disordered" evidence="1">
    <location>
        <begin position="129"/>
        <end position="155"/>
    </location>
</feature>
<evidence type="ECO:0000313" key="2">
    <source>
        <dbReference type="EMBL" id="CCE80302.1"/>
    </source>
</evidence>
<accession>G8YI15</accession>
<sequence>MKLLDFFNTRLPRWFGAPEEFRNPYEYLKEQGCAEQVSVPQNENEVSASCYIDRNVSEVAYKLTNLVKSKELFLFHDELNWATEQLASDVQQAVSTPSAPKLRRRRTVWDFGLQGSRRGTISRRFHKTLGRFSRRHQNKANSKEAADLQTADGPTQTAQDFTIQDNSLDKISQSAAHMSKRQDRTVSEVPTMPRALHDPSFMNQHHEILSHVHPAGPDDTLSKHRRPNEENIPPYGNFAANDNSDKKSRRPSKAECKDHMAHTVSSEADKVHQRATSLKKGFSEPCDAAKTAYSNVQSQTDSFFLGNQIILPRANCTDEDTARFRELYHTKFNSKRNSTVPTYSGIKRKYSDSSESHNLDGPEESMAGAKNSNRIYLIPKKSEQQ</sequence>
<dbReference type="Proteomes" id="UP000005222">
    <property type="component" value="Chromosome H"/>
</dbReference>
<dbReference type="Proteomes" id="UP000005222">
    <property type="component" value="Chromosome G"/>
</dbReference>
<dbReference type="HOGENOM" id="CLU_717879_0_0_1"/>
<dbReference type="EMBL" id="FO082053">
    <property type="protein sequence ID" value="CCE80302.1"/>
    <property type="molecule type" value="Genomic_DNA"/>
</dbReference>
<dbReference type="InParanoid" id="G8YI15"/>
<reference evidence="3" key="1">
    <citation type="submission" date="2011-10" db="EMBL/GenBank/DDBJ databases">
        <authorList>
            <person name="Genoscope - CEA"/>
        </authorList>
    </citation>
    <scope>NUCLEOTIDE SEQUENCE</scope>
</reference>
<keyword evidence="4" id="KW-1185">Reference proteome</keyword>
<feature type="compositionally biased region" description="Basic residues" evidence="1">
    <location>
        <begin position="129"/>
        <end position="138"/>
    </location>
</feature>
<feature type="compositionally biased region" description="Basic and acidic residues" evidence="1">
    <location>
        <begin position="252"/>
        <end position="271"/>
    </location>
</feature>
<reference evidence="4" key="2">
    <citation type="journal article" date="2012" name="G3 (Bethesda)">
        <title>Pichia sorbitophila, an interspecies yeast hybrid reveals early steps of genome resolution following polyploidization.</title>
        <authorList>
            <person name="Leh Louis V."/>
            <person name="Despons L."/>
            <person name="Friedrich A."/>
            <person name="Martin T."/>
            <person name="Durrens P."/>
            <person name="Casaregola S."/>
            <person name="Neuveglise C."/>
            <person name="Fairhead C."/>
            <person name="Marck C."/>
            <person name="Cruz J.A."/>
            <person name="Straub M.L."/>
            <person name="Kugler V."/>
            <person name="Sacerdot C."/>
            <person name="Uzunov Z."/>
            <person name="Thierry A."/>
            <person name="Weiss S."/>
            <person name="Bleykasten C."/>
            <person name="De Montigny J."/>
            <person name="Jacques N."/>
            <person name="Jung P."/>
            <person name="Lemaire M."/>
            <person name="Mallet S."/>
            <person name="Morel G."/>
            <person name="Richard G.F."/>
            <person name="Sarkar A."/>
            <person name="Savel G."/>
            <person name="Schacherer J."/>
            <person name="Seret M.L."/>
            <person name="Talla E."/>
            <person name="Samson G."/>
            <person name="Jubin C."/>
            <person name="Poulain J."/>
            <person name="Vacherie B."/>
            <person name="Barbe V."/>
            <person name="Pelletier E."/>
            <person name="Sherman D.J."/>
            <person name="Westhof E."/>
            <person name="Weissenbach J."/>
            <person name="Baret P.V."/>
            <person name="Wincker P."/>
            <person name="Gaillardin C."/>
            <person name="Dujon B."/>
            <person name="Souciet J.L."/>
        </authorList>
    </citation>
    <scope>NUCLEOTIDE SEQUENCE [LARGE SCALE GENOMIC DNA]</scope>
    <source>
        <strain evidence="4">ATCC MYA-4447 / BCRC 22081 / CBS 7064 / NBRC 10061 / NRRL Y-12695</strain>
    </source>
</reference>
<gene>
    <name evidence="3" type="primary">Piso0_003415</name>
    <name evidence="2" type="ORF">GNLVRS01_PISO0G11820g</name>
    <name evidence="3" type="ORF">GNLVRS01_PISO0H11821g</name>
</gene>
<organism evidence="3 4">
    <name type="scientific">Pichia sorbitophila (strain ATCC MYA-4447 / BCRC 22081 / CBS 7064 / NBRC 10061 / NRRL Y-12695)</name>
    <name type="common">Hybrid yeast</name>
    <dbReference type="NCBI Taxonomy" id="559304"/>
    <lineage>
        <taxon>Eukaryota</taxon>
        <taxon>Fungi</taxon>
        <taxon>Dikarya</taxon>
        <taxon>Ascomycota</taxon>
        <taxon>Saccharomycotina</taxon>
        <taxon>Pichiomycetes</taxon>
        <taxon>Debaryomycetaceae</taxon>
        <taxon>Millerozyma</taxon>
    </lineage>
</organism>
<evidence type="ECO:0000313" key="3">
    <source>
        <dbReference type="EMBL" id="CCE81067.1"/>
    </source>
</evidence>
<feature type="region of interest" description="Disordered" evidence="1">
    <location>
        <begin position="211"/>
        <end position="271"/>
    </location>
</feature>
<feature type="compositionally biased region" description="Basic and acidic residues" evidence="1">
    <location>
        <begin position="349"/>
        <end position="360"/>
    </location>
</feature>
<proteinExistence type="predicted"/>